<reference evidence="3" key="1">
    <citation type="submission" date="2021-01" db="EMBL/GenBank/DDBJ databases">
        <authorList>
            <person name="Corre E."/>
            <person name="Pelletier E."/>
            <person name="Niang G."/>
            <person name="Scheremetjew M."/>
            <person name="Finn R."/>
            <person name="Kale V."/>
            <person name="Holt S."/>
            <person name="Cochrane G."/>
            <person name="Meng A."/>
            <person name="Brown T."/>
            <person name="Cohen L."/>
        </authorList>
    </citation>
    <scope>NUCLEOTIDE SEQUENCE</scope>
    <source>
        <strain evidence="3">CCMP1243</strain>
    </source>
</reference>
<feature type="transmembrane region" description="Helical" evidence="2">
    <location>
        <begin position="12"/>
        <end position="36"/>
    </location>
</feature>
<gene>
    <name evidence="3" type="ORF">RMAR1173_LOCUS21057</name>
</gene>
<name>A0A7S2SUL6_9STRA</name>
<keyword evidence="2" id="KW-0472">Membrane</keyword>
<keyword evidence="2" id="KW-0812">Transmembrane</keyword>
<sequence>MTSPLTSSGGGFPLWGIFLCMIGGSSTVAVLAYYLLCRRMQKRSYSEDFNAKVPTAPDTPYMEETRARGDTETSNADYRQAIMHDDEEARDLLIRSSVLFSSVEGGPPRPGGEQGVGISGADRGGYLPPFPVPQS</sequence>
<proteinExistence type="predicted"/>
<dbReference type="EMBL" id="HBHJ01031801">
    <property type="protein sequence ID" value="CAD9710064.1"/>
    <property type="molecule type" value="Transcribed_RNA"/>
</dbReference>
<evidence type="ECO:0000256" key="1">
    <source>
        <dbReference type="SAM" id="MobiDB-lite"/>
    </source>
</evidence>
<protein>
    <submittedName>
        <fullName evidence="3">Uncharacterized protein</fullName>
    </submittedName>
</protein>
<evidence type="ECO:0000256" key="2">
    <source>
        <dbReference type="SAM" id="Phobius"/>
    </source>
</evidence>
<feature type="region of interest" description="Disordered" evidence="1">
    <location>
        <begin position="102"/>
        <end position="135"/>
    </location>
</feature>
<dbReference type="AlphaFoldDB" id="A0A7S2SUL6"/>
<organism evidence="3">
    <name type="scientific">Rhizochromulina marina</name>
    <dbReference type="NCBI Taxonomy" id="1034831"/>
    <lineage>
        <taxon>Eukaryota</taxon>
        <taxon>Sar</taxon>
        <taxon>Stramenopiles</taxon>
        <taxon>Ochrophyta</taxon>
        <taxon>Dictyochophyceae</taxon>
        <taxon>Rhizochromulinales</taxon>
        <taxon>Rhizochromulina</taxon>
    </lineage>
</organism>
<evidence type="ECO:0000313" key="3">
    <source>
        <dbReference type="EMBL" id="CAD9710064.1"/>
    </source>
</evidence>
<keyword evidence="2" id="KW-1133">Transmembrane helix</keyword>
<accession>A0A7S2SUL6</accession>
<feature type="region of interest" description="Disordered" evidence="1">
    <location>
        <begin position="50"/>
        <end position="75"/>
    </location>
</feature>